<evidence type="ECO:0000256" key="2">
    <source>
        <dbReference type="ARBA" id="ARBA00022679"/>
    </source>
</evidence>
<evidence type="ECO:0000256" key="1">
    <source>
        <dbReference type="ARBA" id="ARBA00012452"/>
    </source>
</evidence>
<dbReference type="SUPFAM" id="SSF47616">
    <property type="entry name" value="GST C-terminal domain-like"/>
    <property type="match status" value="1"/>
</dbReference>
<feature type="region of interest" description="Disordered" evidence="5">
    <location>
        <begin position="1"/>
        <end position="39"/>
    </location>
</feature>
<feature type="domain" description="GST N-terminal" evidence="6">
    <location>
        <begin position="140"/>
        <end position="219"/>
    </location>
</feature>
<dbReference type="Pfam" id="PF12937">
    <property type="entry name" value="F-box-like"/>
    <property type="match status" value="1"/>
</dbReference>
<dbReference type="InterPro" id="IPR036249">
    <property type="entry name" value="Thioredoxin-like_sf"/>
</dbReference>
<evidence type="ECO:0000259" key="6">
    <source>
        <dbReference type="PROSITE" id="PS50404"/>
    </source>
</evidence>
<dbReference type="InterPro" id="IPR001810">
    <property type="entry name" value="F-box_dom"/>
</dbReference>
<dbReference type="PANTHER" id="PTHR11260:SF679">
    <property type="entry name" value="GLUTATHIONE TRANSFERASE"/>
    <property type="match status" value="1"/>
</dbReference>
<evidence type="ECO:0000256" key="4">
    <source>
        <dbReference type="RuleBase" id="RU003494"/>
    </source>
</evidence>
<dbReference type="PANTHER" id="PTHR11260">
    <property type="entry name" value="GLUTATHIONE S-TRANSFERASE, GST, SUPERFAMILY, GST DOMAIN CONTAINING"/>
    <property type="match status" value="1"/>
</dbReference>
<reference evidence="9" key="1">
    <citation type="submission" date="2025-08" db="UniProtKB">
        <authorList>
            <consortium name="RefSeq"/>
        </authorList>
    </citation>
    <scope>IDENTIFICATION</scope>
    <source>
        <tissue evidence="9">Seedling</tissue>
    </source>
</reference>
<dbReference type="SFLD" id="SFLDG01152">
    <property type="entry name" value="Main.3:_Omega-_and_Tau-like"/>
    <property type="match status" value="1"/>
</dbReference>
<organism evidence="8 9">
    <name type="scientific">Ziziphus jujuba</name>
    <name type="common">Chinese jujube</name>
    <name type="synonym">Ziziphus sativa</name>
    <dbReference type="NCBI Taxonomy" id="326968"/>
    <lineage>
        <taxon>Eukaryota</taxon>
        <taxon>Viridiplantae</taxon>
        <taxon>Streptophyta</taxon>
        <taxon>Embryophyta</taxon>
        <taxon>Tracheophyta</taxon>
        <taxon>Spermatophyta</taxon>
        <taxon>Magnoliopsida</taxon>
        <taxon>eudicotyledons</taxon>
        <taxon>Gunneridae</taxon>
        <taxon>Pentapetalae</taxon>
        <taxon>rosids</taxon>
        <taxon>fabids</taxon>
        <taxon>Rosales</taxon>
        <taxon>Rhamnaceae</taxon>
        <taxon>Paliureae</taxon>
        <taxon>Ziziphus</taxon>
    </lineage>
</organism>
<dbReference type="CDD" id="cd03058">
    <property type="entry name" value="GST_N_Tau"/>
    <property type="match status" value="1"/>
</dbReference>
<dbReference type="InterPro" id="IPR036282">
    <property type="entry name" value="Glutathione-S-Trfase_C_sf"/>
</dbReference>
<dbReference type="InterPro" id="IPR004046">
    <property type="entry name" value="GST_C"/>
</dbReference>
<dbReference type="Pfam" id="PF02798">
    <property type="entry name" value="GST_N"/>
    <property type="match status" value="1"/>
</dbReference>
<gene>
    <name evidence="9" type="primary">LOC132803345</name>
</gene>
<evidence type="ECO:0000256" key="3">
    <source>
        <dbReference type="ARBA" id="ARBA00047960"/>
    </source>
</evidence>
<evidence type="ECO:0000256" key="5">
    <source>
        <dbReference type="SAM" id="MobiDB-lite"/>
    </source>
</evidence>
<keyword evidence="8" id="KW-1185">Reference proteome</keyword>
<dbReference type="RefSeq" id="XP_060672043.1">
    <property type="nucleotide sequence ID" value="XM_060816060.1"/>
</dbReference>
<name>A0ABM4A5N7_ZIZJJ</name>
<dbReference type="InterPro" id="IPR045073">
    <property type="entry name" value="Omega/Tau-like"/>
</dbReference>
<keyword evidence="2" id="KW-0808">Transferase</keyword>
<dbReference type="InterPro" id="IPR040079">
    <property type="entry name" value="Glutathione_S-Trfase"/>
</dbReference>
<dbReference type="InterPro" id="IPR045074">
    <property type="entry name" value="GST_C_Tau"/>
</dbReference>
<dbReference type="PROSITE" id="PS50405">
    <property type="entry name" value="GST_CTER"/>
    <property type="match status" value="1"/>
</dbReference>
<proteinExistence type="inferred from homology"/>
<dbReference type="SFLD" id="SFLDG00358">
    <property type="entry name" value="Main_(cytGST)"/>
    <property type="match status" value="1"/>
</dbReference>
<protein>
    <recommendedName>
        <fullName evidence="1">glutathione transferase</fullName>
        <ecNumber evidence="1">2.5.1.18</ecNumber>
    </recommendedName>
</protein>
<comment type="catalytic activity">
    <reaction evidence="3">
        <text>RX + glutathione = an S-substituted glutathione + a halide anion + H(+)</text>
        <dbReference type="Rhea" id="RHEA:16437"/>
        <dbReference type="ChEBI" id="CHEBI:15378"/>
        <dbReference type="ChEBI" id="CHEBI:16042"/>
        <dbReference type="ChEBI" id="CHEBI:17792"/>
        <dbReference type="ChEBI" id="CHEBI:57925"/>
        <dbReference type="ChEBI" id="CHEBI:90779"/>
        <dbReference type="EC" id="2.5.1.18"/>
    </reaction>
</comment>
<dbReference type="InterPro" id="IPR036047">
    <property type="entry name" value="F-box-like_dom_sf"/>
</dbReference>
<dbReference type="Gene3D" id="1.20.1280.50">
    <property type="match status" value="1"/>
</dbReference>
<dbReference type="PROSITE" id="PS50404">
    <property type="entry name" value="GST_NTER"/>
    <property type="match status" value="1"/>
</dbReference>
<dbReference type="Proteomes" id="UP001652623">
    <property type="component" value="Chromosome 3"/>
</dbReference>
<dbReference type="InterPro" id="IPR004045">
    <property type="entry name" value="Glutathione_S-Trfase_N"/>
</dbReference>
<dbReference type="CDD" id="cd03185">
    <property type="entry name" value="GST_C_Tau"/>
    <property type="match status" value="1"/>
</dbReference>
<sequence length="362" mass="41939">MAQSESQKKQRDRRKKRKREKEDQNQQEEEKDGNGGEDEVLRRDPFEVFGRDIMLKILRNLDARSVALSLLVSRGWHSVASSDRLWSSKCEELWLGKAHIPRLSQIRGLSKLAAYSLSVMDGKRTRIMKDDLCDHVWEFHFNELHGAWASPFSCRVVWALKLKGIPYENIEEDLPNKSKLILQYNPVHKKIRVLVHGRKPICESMIIIEYIDETWPQNPLLPSDPYQRALTRFWVKFAEDKGFAVWTLFRSSGEEQEKAKNESLESLRTIEEHGLGNKKFFGGEEIGIVDIAFGWMSLWLGIIEEIVGVKLLEAHLFPRLYAWTKNFKEVHVIKQNLPDCHELLLLFKGVREQALGSSSSSS</sequence>
<dbReference type="Gene3D" id="3.40.30.10">
    <property type="entry name" value="Glutaredoxin"/>
    <property type="match status" value="1"/>
</dbReference>
<dbReference type="Pfam" id="PF00043">
    <property type="entry name" value="GST_C"/>
    <property type="match status" value="1"/>
</dbReference>
<evidence type="ECO:0000313" key="8">
    <source>
        <dbReference type="Proteomes" id="UP001652623"/>
    </source>
</evidence>
<comment type="similarity">
    <text evidence="4">Belongs to the GST superfamily.</text>
</comment>
<feature type="compositionally biased region" description="Acidic residues" evidence="5">
    <location>
        <begin position="25"/>
        <end position="38"/>
    </location>
</feature>
<dbReference type="SUPFAM" id="SSF81383">
    <property type="entry name" value="F-box domain"/>
    <property type="match status" value="1"/>
</dbReference>
<feature type="compositionally biased region" description="Basic residues" evidence="5">
    <location>
        <begin position="10"/>
        <end position="19"/>
    </location>
</feature>
<dbReference type="InterPro" id="IPR010987">
    <property type="entry name" value="Glutathione-S-Trfase_C-like"/>
</dbReference>
<dbReference type="GeneID" id="132803345"/>
<accession>A0ABM4A5N7</accession>
<evidence type="ECO:0000313" key="9">
    <source>
        <dbReference type="RefSeq" id="XP_060672043.1"/>
    </source>
</evidence>
<dbReference type="EC" id="2.5.1.18" evidence="1"/>
<dbReference type="SFLD" id="SFLDS00019">
    <property type="entry name" value="Glutathione_Transferase_(cytos"/>
    <property type="match status" value="1"/>
</dbReference>
<dbReference type="SUPFAM" id="SSF52833">
    <property type="entry name" value="Thioredoxin-like"/>
    <property type="match status" value="1"/>
</dbReference>
<feature type="domain" description="GST C-terminal" evidence="7">
    <location>
        <begin position="224"/>
        <end position="357"/>
    </location>
</feature>
<evidence type="ECO:0000259" key="7">
    <source>
        <dbReference type="PROSITE" id="PS50405"/>
    </source>
</evidence>
<dbReference type="Gene3D" id="1.20.1050.10">
    <property type="match status" value="1"/>
</dbReference>